<accession>A0A3N0XD73</accession>
<name>A0A3N0XD73_ANAGA</name>
<evidence type="ECO:0000313" key="2">
    <source>
        <dbReference type="Proteomes" id="UP000281406"/>
    </source>
</evidence>
<proteinExistence type="predicted"/>
<reference evidence="1 2" key="1">
    <citation type="submission" date="2018-10" db="EMBL/GenBank/DDBJ databases">
        <title>Genome assembly for a Yunnan-Guizhou Plateau 3E fish, Anabarilius grahami (Regan), and its evolutionary and genetic applications.</title>
        <authorList>
            <person name="Jiang W."/>
        </authorList>
    </citation>
    <scope>NUCLEOTIDE SEQUENCE [LARGE SCALE GENOMIC DNA]</scope>
    <source>
        <strain evidence="1">AG-KIZ</strain>
        <tissue evidence="1">Muscle</tissue>
    </source>
</reference>
<organism evidence="1 2">
    <name type="scientific">Anabarilius grahami</name>
    <name type="common">Kanglang fish</name>
    <name type="synonym">Barilius grahami</name>
    <dbReference type="NCBI Taxonomy" id="495550"/>
    <lineage>
        <taxon>Eukaryota</taxon>
        <taxon>Metazoa</taxon>
        <taxon>Chordata</taxon>
        <taxon>Craniata</taxon>
        <taxon>Vertebrata</taxon>
        <taxon>Euteleostomi</taxon>
        <taxon>Actinopterygii</taxon>
        <taxon>Neopterygii</taxon>
        <taxon>Teleostei</taxon>
        <taxon>Ostariophysi</taxon>
        <taxon>Cypriniformes</taxon>
        <taxon>Xenocyprididae</taxon>
        <taxon>Xenocypridinae</taxon>
        <taxon>Xenocypridinae incertae sedis</taxon>
        <taxon>Anabarilius</taxon>
    </lineage>
</organism>
<dbReference type="EMBL" id="RJVU01079805">
    <property type="protein sequence ID" value="ROI15314.1"/>
    <property type="molecule type" value="Genomic_DNA"/>
</dbReference>
<dbReference type="Proteomes" id="UP000281406">
    <property type="component" value="Unassembled WGS sequence"/>
</dbReference>
<gene>
    <name evidence="1" type="ORF">DPX16_12866</name>
</gene>
<keyword evidence="2" id="KW-1185">Reference proteome</keyword>
<protein>
    <submittedName>
        <fullName evidence="1">Uncharacterized protein</fullName>
    </submittedName>
</protein>
<sequence>MTGALTPFWGFSVIRKVAWKTESVLDQGCKGGTWTLWSSYSPVVFRKHQSGSENEDPLGQILRYNDSSLYEHLTFAILSIRSGLDLFSPQSSTALLQPPSMASDSTDLQLMYGT</sequence>
<dbReference type="AlphaFoldDB" id="A0A3N0XD73"/>
<comment type="caution">
    <text evidence="1">The sequence shown here is derived from an EMBL/GenBank/DDBJ whole genome shotgun (WGS) entry which is preliminary data.</text>
</comment>
<evidence type="ECO:0000313" key="1">
    <source>
        <dbReference type="EMBL" id="ROI15314.1"/>
    </source>
</evidence>